<reference evidence="3 4" key="1">
    <citation type="submission" date="2020-11" db="EMBL/GenBank/DDBJ databases">
        <title>Kefir isolates.</title>
        <authorList>
            <person name="Marcisauskas S."/>
            <person name="Kim Y."/>
            <person name="Blasche S."/>
        </authorList>
    </citation>
    <scope>NUCLEOTIDE SEQUENCE [LARGE SCALE GENOMIC DNA]</scope>
    <source>
        <strain evidence="3 4">KR</strain>
    </source>
</reference>
<feature type="compositionally biased region" description="Low complexity" evidence="1">
    <location>
        <begin position="163"/>
        <end position="172"/>
    </location>
</feature>
<feature type="region of interest" description="Disordered" evidence="1">
    <location>
        <begin position="119"/>
        <end position="172"/>
    </location>
</feature>
<protein>
    <submittedName>
        <fullName evidence="3">Uncharacterized protein</fullName>
    </submittedName>
</protein>
<dbReference type="AlphaFoldDB" id="A0A9P6VVM7"/>
<feature type="transmembrane region" description="Helical" evidence="2">
    <location>
        <begin position="55"/>
        <end position="78"/>
    </location>
</feature>
<keyword evidence="2" id="KW-1133">Transmembrane helix</keyword>
<feature type="compositionally biased region" description="Acidic residues" evidence="1">
    <location>
        <begin position="385"/>
        <end position="397"/>
    </location>
</feature>
<feature type="compositionally biased region" description="Basic and acidic residues" evidence="1">
    <location>
        <begin position="398"/>
        <end position="416"/>
    </location>
</feature>
<sequence length="445" mass="48484">MVALERRQQVTIVTTAAPTTSDRLADTAATRFLPSATAGGAAAGTDDSNSSVLDIWQYTILVVVVLGAVAFFSTICIFRRQRRRTRARRTARLAAVEDGLGRETEFAARGDFDDAVSMSEMQSTHSRVLPPPAYQERPRSSGLSSTVTTTTEVGSDSRPSTGNRRPSLSNRLSRFPSAIGSFLNKRVQPNLGGTNVSTDEMQTQSAEAQLAAARRQQQRQPTRRSSSTSSIFAFSPRRASSGGETGPVPESPTTRSRRLHSEPPSAETLEQVRHIRRALSDAGLLFAPPRSLSDHRLSTGSAAAAAGGNRPAMLATTHEGLRNRFDEEEEAEREIAREERRARRRRRRERERQRMEDEAGLPTYSREVAEGEAVLERAEGWKSADDDDGGDDDDEHDECSRIEDGGRTNGEQRARPPDTVAVGEGQGIPIPVLPPDPAAVSPHGH</sequence>
<feature type="compositionally biased region" description="Low complexity" evidence="1">
    <location>
        <begin position="202"/>
        <end position="230"/>
    </location>
</feature>
<evidence type="ECO:0000256" key="1">
    <source>
        <dbReference type="SAM" id="MobiDB-lite"/>
    </source>
</evidence>
<keyword evidence="2" id="KW-0812">Transmembrane</keyword>
<feature type="region of interest" description="Disordered" evidence="1">
    <location>
        <begin position="185"/>
        <end position="269"/>
    </location>
</feature>
<keyword evidence="4" id="KW-1185">Reference proteome</keyword>
<proteinExistence type="predicted"/>
<accession>A0A9P6VVM7</accession>
<feature type="compositionally biased region" description="Polar residues" evidence="1">
    <location>
        <begin position="191"/>
        <end position="201"/>
    </location>
</feature>
<dbReference type="OrthoDB" id="10435136at2759"/>
<feature type="compositionally biased region" description="Low complexity" evidence="1">
    <location>
        <begin position="140"/>
        <end position="154"/>
    </location>
</feature>
<organism evidence="3 4">
    <name type="scientific">Rhodotorula mucilaginosa</name>
    <name type="common">Yeast</name>
    <name type="synonym">Rhodotorula rubra</name>
    <dbReference type="NCBI Taxonomy" id="5537"/>
    <lineage>
        <taxon>Eukaryota</taxon>
        <taxon>Fungi</taxon>
        <taxon>Dikarya</taxon>
        <taxon>Basidiomycota</taxon>
        <taxon>Pucciniomycotina</taxon>
        <taxon>Microbotryomycetes</taxon>
        <taxon>Sporidiobolales</taxon>
        <taxon>Sporidiobolaceae</taxon>
        <taxon>Rhodotorula</taxon>
    </lineage>
</organism>
<dbReference type="Proteomes" id="UP000777482">
    <property type="component" value="Unassembled WGS sequence"/>
</dbReference>
<evidence type="ECO:0000256" key="2">
    <source>
        <dbReference type="SAM" id="Phobius"/>
    </source>
</evidence>
<evidence type="ECO:0000313" key="4">
    <source>
        <dbReference type="Proteomes" id="UP000777482"/>
    </source>
</evidence>
<feature type="region of interest" description="Disordered" evidence="1">
    <location>
        <begin position="318"/>
        <end position="445"/>
    </location>
</feature>
<dbReference type="EMBL" id="PUHQ01000101">
    <property type="protein sequence ID" value="KAG0656223.1"/>
    <property type="molecule type" value="Genomic_DNA"/>
</dbReference>
<evidence type="ECO:0000313" key="3">
    <source>
        <dbReference type="EMBL" id="KAG0656223.1"/>
    </source>
</evidence>
<gene>
    <name evidence="3" type="ORF">C6P46_000379</name>
</gene>
<feature type="compositionally biased region" description="Basic and acidic residues" evidence="1">
    <location>
        <begin position="374"/>
        <end position="384"/>
    </location>
</feature>
<keyword evidence="2" id="KW-0472">Membrane</keyword>
<comment type="caution">
    <text evidence="3">The sequence shown here is derived from an EMBL/GenBank/DDBJ whole genome shotgun (WGS) entry which is preliminary data.</text>
</comment>
<name>A0A9P6VVM7_RHOMI</name>